<dbReference type="AlphaFoldDB" id="A0A239PM70"/>
<organism evidence="1 2">
    <name type="scientific">Amphiplicatus metriothermophilus</name>
    <dbReference type="NCBI Taxonomy" id="1519374"/>
    <lineage>
        <taxon>Bacteria</taxon>
        <taxon>Pseudomonadati</taxon>
        <taxon>Pseudomonadota</taxon>
        <taxon>Alphaproteobacteria</taxon>
        <taxon>Parvularculales</taxon>
        <taxon>Parvularculaceae</taxon>
        <taxon>Amphiplicatus</taxon>
    </lineage>
</organism>
<dbReference type="Proteomes" id="UP000198346">
    <property type="component" value="Unassembled WGS sequence"/>
</dbReference>
<name>A0A239PM70_9PROT</name>
<protein>
    <submittedName>
        <fullName evidence="1">Iron-containing redox enzyme</fullName>
    </submittedName>
</protein>
<gene>
    <name evidence="1" type="ORF">SAMN06297382_0693</name>
</gene>
<evidence type="ECO:0000313" key="1">
    <source>
        <dbReference type="EMBL" id="SNT68194.1"/>
    </source>
</evidence>
<sequence length="243" mass="27820">MFESLKERFQPIFADFIRSEPVSLLTSGRMTVAEYRTIMREVFHHTRENPQLQVLATVYFKGRQRDMVRMFFKHAASEIGHDQLALNDYVALGGDATDVPYQNPLPATTALLAYGFYQIYNLNPLGYLGYLFFLEFTPTQSGAGMMEALRKIGVPDGAMTFLRDHTTIDQGHNRMMERYADALIRDEADLDRVSYAMKTTGYLYSQMMMQAVEDARAPAEPGWNWEELNADRIVPTESRRSVA</sequence>
<keyword evidence="2" id="KW-1185">Reference proteome</keyword>
<dbReference type="SUPFAM" id="SSF48613">
    <property type="entry name" value="Heme oxygenase-like"/>
    <property type="match status" value="1"/>
</dbReference>
<evidence type="ECO:0000313" key="2">
    <source>
        <dbReference type="Proteomes" id="UP000198346"/>
    </source>
</evidence>
<proteinExistence type="predicted"/>
<dbReference type="EMBL" id="FZQA01000001">
    <property type="protein sequence ID" value="SNT68194.1"/>
    <property type="molecule type" value="Genomic_DNA"/>
</dbReference>
<dbReference type="InterPro" id="IPR016084">
    <property type="entry name" value="Haem_Oase-like_multi-hlx"/>
</dbReference>
<reference evidence="1 2" key="1">
    <citation type="submission" date="2017-07" db="EMBL/GenBank/DDBJ databases">
        <authorList>
            <person name="Sun Z.S."/>
            <person name="Albrecht U."/>
            <person name="Echele G."/>
            <person name="Lee C.C."/>
        </authorList>
    </citation>
    <scope>NUCLEOTIDE SEQUENCE [LARGE SCALE GENOMIC DNA]</scope>
    <source>
        <strain evidence="1 2">CGMCC 1.12710</strain>
    </source>
</reference>
<accession>A0A239PM70</accession>
<dbReference type="RefSeq" id="WP_089411158.1">
    <property type="nucleotide sequence ID" value="NZ_FZQA01000001.1"/>
</dbReference>
<dbReference type="Gene3D" id="1.20.910.10">
    <property type="entry name" value="Heme oxygenase-like"/>
    <property type="match status" value="1"/>
</dbReference>
<dbReference type="OrthoDB" id="5177824at2"/>
<dbReference type="Pfam" id="PF14518">
    <property type="entry name" value="Haem_oxygenas_2"/>
    <property type="match status" value="1"/>
</dbReference>